<name>A0A915HJJ0_ROMCU</name>
<dbReference type="AlphaFoldDB" id="A0A915HJJ0"/>
<organism evidence="1 2">
    <name type="scientific">Romanomermis culicivorax</name>
    <name type="common">Nematode worm</name>
    <dbReference type="NCBI Taxonomy" id="13658"/>
    <lineage>
        <taxon>Eukaryota</taxon>
        <taxon>Metazoa</taxon>
        <taxon>Ecdysozoa</taxon>
        <taxon>Nematoda</taxon>
        <taxon>Enoplea</taxon>
        <taxon>Dorylaimia</taxon>
        <taxon>Mermithida</taxon>
        <taxon>Mermithoidea</taxon>
        <taxon>Mermithidae</taxon>
        <taxon>Romanomermis</taxon>
    </lineage>
</organism>
<evidence type="ECO:0000313" key="2">
    <source>
        <dbReference type="WBParaSite" id="nRc.2.0.1.t01755-RA"/>
    </source>
</evidence>
<dbReference type="WBParaSite" id="nRc.2.0.1.t01755-RA">
    <property type="protein sequence ID" value="nRc.2.0.1.t01755-RA"/>
    <property type="gene ID" value="nRc.2.0.1.g01755"/>
</dbReference>
<protein>
    <submittedName>
        <fullName evidence="2">Uncharacterized protein</fullName>
    </submittedName>
</protein>
<accession>A0A915HJJ0</accession>
<proteinExistence type="predicted"/>
<keyword evidence="1" id="KW-1185">Reference proteome</keyword>
<sequence>MAANGFYELGSILDMAENFENAAQKFLVVETILGVAWNFEQRLLVSIFDFTQMQSSGDKTIAFIRRFFELGTFIRLNSFSRKTHVWMLANLDL</sequence>
<evidence type="ECO:0000313" key="1">
    <source>
        <dbReference type="Proteomes" id="UP000887565"/>
    </source>
</evidence>
<dbReference type="Proteomes" id="UP000887565">
    <property type="component" value="Unplaced"/>
</dbReference>
<reference evidence="2" key="1">
    <citation type="submission" date="2022-11" db="UniProtKB">
        <authorList>
            <consortium name="WormBaseParasite"/>
        </authorList>
    </citation>
    <scope>IDENTIFICATION</scope>
</reference>